<dbReference type="SMART" id="SM00052">
    <property type="entry name" value="EAL"/>
    <property type="match status" value="1"/>
</dbReference>
<proteinExistence type="predicted"/>
<dbReference type="RefSeq" id="WP_242844948.1">
    <property type="nucleotide sequence ID" value="NZ_LFVU01000024.1"/>
</dbReference>
<dbReference type="STRING" id="1121307.CLCY_4c02730"/>
<dbReference type="InterPro" id="IPR001633">
    <property type="entry name" value="EAL_dom"/>
</dbReference>
<dbReference type="GO" id="GO:0071111">
    <property type="term" value="F:cyclic-guanylate-specific phosphodiesterase activity"/>
    <property type="evidence" value="ECO:0007669"/>
    <property type="project" value="InterPro"/>
</dbReference>
<accession>A0A0J8D8B6</accession>
<dbReference type="CDD" id="cd01948">
    <property type="entry name" value="EAL"/>
    <property type="match status" value="1"/>
</dbReference>
<evidence type="ECO:0000313" key="2">
    <source>
        <dbReference type="EMBL" id="KMT22300.1"/>
    </source>
</evidence>
<dbReference type="Gene3D" id="3.20.20.450">
    <property type="entry name" value="EAL domain"/>
    <property type="match status" value="1"/>
</dbReference>
<dbReference type="InterPro" id="IPR050706">
    <property type="entry name" value="Cyclic-di-GMP_PDE-like"/>
</dbReference>
<dbReference type="PATRIC" id="fig|1121307.3.peg.1930"/>
<reference evidence="2 3" key="1">
    <citation type="submission" date="2015-06" db="EMBL/GenBank/DDBJ databases">
        <title>Draft genome sequence of the purine-degrading Clostridium cylindrosporum HC-1 (DSM 605).</title>
        <authorList>
            <person name="Poehlein A."/>
            <person name="Schiel-Bengelsdorf B."/>
            <person name="Bengelsdorf F."/>
            <person name="Daniel R."/>
            <person name="Duerre P."/>
        </authorList>
    </citation>
    <scope>NUCLEOTIDE SEQUENCE [LARGE SCALE GENOMIC DNA]</scope>
    <source>
        <strain evidence="2 3">DSM 605</strain>
    </source>
</reference>
<evidence type="ECO:0000313" key="3">
    <source>
        <dbReference type="Proteomes" id="UP000036756"/>
    </source>
</evidence>
<dbReference type="InterPro" id="IPR035919">
    <property type="entry name" value="EAL_sf"/>
</dbReference>
<dbReference type="AlphaFoldDB" id="A0A0J8D8B6"/>
<evidence type="ECO:0000259" key="1">
    <source>
        <dbReference type="PROSITE" id="PS50883"/>
    </source>
</evidence>
<sequence length="311" mass="36185">MINTLEVKEHINYQYEELCNIIKTENINSVFQPIVSLYDATVIGYEALSRGPENSSMQSPEVLLNIAKEYDKLWELEELFRSKALESIYNKKIDVKIFLNINPIIMNSMRFKDSFTKEYLRKYCLGVENIIFEVTEKEMISDRESFRITIEDCKNDNYKIAIDDFGAGYSGFGRIYDIKPHYIKLDMDIVRDIDKDNTKQAIVKSIYEFSRLSGCKLVGEGIETEEELKTLINIGVQYGQGYFIQKPHKDIMPIRQEVINIIRNQNDDEISEVGYNISNVYISSIAKKVDTIHTDTLVRDVDNILKKNKIY</sequence>
<dbReference type="PROSITE" id="PS50883">
    <property type="entry name" value="EAL"/>
    <property type="match status" value="1"/>
</dbReference>
<comment type="caution">
    <text evidence="2">The sequence shown here is derived from an EMBL/GenBank/DDBJ whole genome shotgun (WGS) entry which is preliminary data.</text>
</comment>
<dbReference type="Proteomes" id="UP000036756">
    <property type="component" value="Unassembled WGS sequence"/>
</dbReference>
<dbReference type="PANTHER" id="PTHR33121">
    <property type="entry name" value="CYCLIC DI-GMP PHOSPHODIESTERASE PDEF"/>
    <property type="match status" value="1"/>
</dbReference>
<dbReference type="EMBL" id="LFVU01000024">
    <property type="protein sequence ID" value="KMT22300.1"/>
    <property type="molecule type" value="Genomic_DNA"/>
</dbReference>
<organism evidence="2 3">
    <name type="scientific">Clostridium cylindrosporum DSM 605</name>
    <dbReference type="NCBI Taxonomy" id="1121307"/>
    <lineage>
        <taxon>Bacteria</taxon>
        <taxon>Bacillati</taxon>
        <taxon>Bacillota</taxon>
        <taxon>Clostridia</taxon>
        <taxon>Eubacteriales</taxon>
        <taxon>Clostridiaceae</taxon>
        <taxon>Clostridium</taxon>
    </lineage>
</organism>
<name>A0A0J8D8B6_CLOCY</name>
<gene>
    <name evidence="2" type="ORF">CLCY_4c02730</name>
</gene>
<dbReference type="SUPFAM" id="SSF141868">
    <property type="entry name" value="EAL domain-like"/>
    <property type="match status" value="1"/>
</dbReference>
<feature type="domain" description="EAL" evidence="1">
    <location>
        <begin position="11"/>
        <end position="261"/>
    </location>
</feature>
<keyword evidence="3" id="KW-1185">Reference proteome</keyword>
<dbReference type="PANTHER" id="PTHR33121:SF76">
    <property type="entry name" value="SIGNALING PROTEIN"/>
    <property type="match status" value="1"/>
</dbReference>
<dbReference type="Pfam" id="PF00563">
    <property type="entry name" value="EAL"/>
    <property type="match status" value="1"/>
</dbReference>
<protein>
    <submittedName>
        <fullName evidence="2">Diguanylate cyclase/phosphodiesterase</fullName>
    </submittedName>
</protein>